<dbReference type="GO" id="GO:0043139">
    <property type="term" value="F:5'-3' DNA helicase activity"/>
    <property type="evidence" value="ECO:0007669"/>
    <property type="project" value="UniProtKB-EC"/>
</dbReference>
<dbReference type="Pfam" id="PF14214">
    <property type="entry name" value="Helitron_like_N"/>
    <property type="match status" value="1"/>
</dbReference>
<dbReference type="InParanoid" id="A0A0R0GCE6"/>
<comment type="catalytic activity">
    <reaction evidence="1">
        <text>ATP + H2O = ADP + phosphate + H(+)</text>
        <dbReference type="Rhea" id="RHEA:13065"/>
        <dbReference type="ChEBI" id="CHEBI:15377"/>
        <dbReference type="ChEBI" id="CHEBI:15378"/>
        <dbReference type="ChEBI" id="CHEBI:30616"/>
        <dbReference type="ChEBI" id="CHEBI:43474"/>
        <dbReference type="ChEBI" id="CHEBI:456216"/>
        <dbReference type="EC" id="5.6.2.3"/>
    </reaction>
</comment>
<dbReference type="GO" id="GO:0006281">
    <property type="term" value="P:DNA repair"/>
    <property type="evidence" value="ECO:0007669"/>
    <property type="project" value="UniProtKB-KW"/>
</dbReference>
<reference evidence="5 6" key="1">
    <citation type="journal article" date="2010" name="Nature">
        <title>Genome sequence of the palaeopolyploid soybean.</title>
        <authorList>
            <person name="Schmutz J."/>
            <person name="Cannon S.B."/>
            <person name="Schlueter J."/>
            <person name="Ma J."/>
            <person name="Mitros T."/>
            <person name="Nelson W."/>
            <person name="Hyten D.L."/>
            <person name="Song Q."/>
            <person name="Thelen J.J."/>
            <person name="Cheng J."/>
            <person name="Xu D."/>
            <person name="Hellsten U."/>
            <person name="May G.D."/>
            <person name="Yu Y."/>
            <person name="Sakurai T."/>
            <person name="Umezawa T."/>
            <person name="Bhattacharyya M.K."/>
            <person name="Sandhu D."/>
            <person name="Valliyodan B."/>
            <person name="Lindquist E."/>
            <person name="Peto M."/>
            <person name="Grant D."/>
            <person name="Shu S."/>
            <person name="Goodstein D."/>
            <person name="Barry K."/>
            <person name="Futrell-Griggs M."/>
            <person name="Abernathy B."/>
            <person name="Du J."/>
            <person name="Tian Z."/>
            <person name="Zhu L."/>
            <person name="Gill N."/>
            <person name="Joshi T."/>
            <person name="Libault M."/>
            <person name="Sethuraman A."/>
            <person name="Zhang X.-C."/>
            <person name="Shinozaki K."/>
            <person name="Nguyen H.T."/>
            <person name="Wing R.A."/>
            <person name="Cregan P."/>
            <person name="Specht J."/>
            <person name="Grimwood J."/>
            <person name="Rokhsar D."/>
            <person name="Stacey G."/>
            <person name="Shoemaker R.C."/>
            <person name="Jackson S.A."/>
        </authorList>
    </citation>
    <scope>NUCLEOTIDE SEQUENCE</scope>
    <source>
        <strain evidence="6">cv. Williams 82</strain>
        <tissue evidence="5">Callus</tissue>
    </source>
</reference>
<comment type="cofactor">
    <cofactor evidence="1">
        <name>Mg(2+)</name>
        <dbReference type="ChEBI" id="CHEBI:18420"/>
    </cofactor>
</comment>
<organism evidence="5">
    <name type="scientific">Glycine max</name>
    <name type="common">Soybean</name>
    <name type="synonym">Glycine hispida</name>
    <dbReference type="NCBI Taxonomy" id="3847"/>
    <lineage>
        <taxon>Eukaryota</taxon>
        <taxon>Viridiplantae</taxon>
        <taxon>Streptophyta</taxon>
        <taxon>Embryophyta</taxon>
        <taxon>Tracheophyta</taxon>
        <taxon>Spermatophyta</taxon>
        <taxon>Magnoliopsida</taxon>
        <taxon>eudicotyledons</taxon>
        <taxon>Gunneridae</taxon>
        <taxon>Pentapetalae</taxon>
        <taxon>rosids</taxon>
        <taxon>fabids</taxon>
        <taxon>Fabales</taxon>
        <taxon>Fabaceae</taxon>
        <taxon>Papilionoideae</taxon>
        <taxon>50 kb inversion clade</taxon>
        <taxon>NPAAA clade</taxon>
        <taxon>indigoferoid/millettioid clade</taxon>
        <taxon>Phaseoleae</taxon>
        <taxon>Glycine</taxon>
        <taxon>Glycine subgen. Soja</taxon>
    </lineage>
</organism>
<dbReference type="InterPro" id="IPR027417">
    <property type="entry name" value="P-loop_NTPase"/>
</dbReference>
<protein>
    <recommendedName>
        <fullName evidence="1">ATP-dependent DNA helicase</fullName>
        <ecNumber evidence="1">5.6.2.3</ecNumber>
    </recommendedName>
</protein>
<evidence type="ECO:0000256" key="1">
    <source>
        <dbReference type="RuleBase" id="RU363044"/>
    </source>
</evidence>
<dbReference type="Pfam" id="PF21530">
    <property type="entry name" value="Pif1_2B_dom"/>
    <property type="match status" value="1"/>
</dbReference>
<feature type="non-terminal residue" evidence="5">
    <location>
        <position position="1"/>
    </location>
</feature>
<accession>A0A0R0GCE6</accession>
<dbReference type="InterPro" id="IPR049163">
    <property type="entry name" value="Pif1-like_2B_dom"/>
</dbReference>
<evidence type="ECO:0000313" key="5">
    <source>
        <dbReference type="EMBL" id="KRH12581.1"/>
    </source>
</evidence>
<reference evidence="6" key="2">
    <citation type="submission" date="2018-02" db="UniProtKB">
        <authorList>
            <consortium name="EnsemblPlants"/>
        </authorList>
    </citation>
    <scope>IDENTIFICATION</scope>
    <source>
        <strain evidence="6">Williams 82</strain>
    </source>
</reference>
<feature type="domain" description="DNA helicase Pif1-like DEAD-box helicase" evidence="2">
    <location>
        <begin position="862"/>
        <end position="1083"/>
    </location>
</feature>
<feature type="domain" description="Helitron helicase-like" evidence="3">
    <location>
        <begin position="320"/>
        <end position="407"/>
    </location>
</feature>
<dbReference type="OMA" id="INAMRIQ"/>
<comment type="similarity">
    <text evidence="1">Belongs to the helicase family.</text>
</comment>
<sequence length="1350" mass="155336">YCNAQMWYDERISKNKNCQNPRFSLCCGDGKVELPLLQNPPQYLQQLLFHDDTIDSKNYQHNLRAYNMMFAFTSTGIKLDKTSNNSRGPPTIRIQGQPCHRIGSLLPMPRKKPKFAQLYIFDTENEVQYRINAMRIQSHIVSALSHMLNQHNSHAKIFRMARDRLACDQANNIKLQLIAARGKDGRVYNMPNVLEIAALIVGDFHPGSKRDIIVETQNGELQRIHELHPSYLPLQYPLIFPYGEDGYRADILHRSTSSSKKRKRNRYTMVESERLSYIRNNQKKLRVDKYSSLQTSLDTGTAKGLTKGKRVILPSTFSCCRFPNLFITLTCNPNWPEIRRLLSPLNLKPTDRPDIISRIFRLKYEHMLSDLTKGQLLGKVVACKYEIQNYTYHQFQKRGLPHVHLLLFLHLDNKYPSSTGIDQIISAEIPSHQDDPELYRLVENHMIHCPCGILQPNSPCMKEGKCSHFYPKQFQPQTLLDSNGYPVYRRRNNGHSISKNDVIIDNRYVVPYNPKLLKKYQAHINIEWCNQSTSIKYLFKYINKGYDKVTAVMVSDSNDAAQNVNIQNDELKEYLDCRYISTCEAAWRIFAFPIHDRKPVVERLYFHLPGQHNILYEDHDDIDDVLSKPTISDSKFLAWMNTNKDFDEVRNLTYSQFVSKFVYNKRNRSWQPRKKGYTIGRLIWVPPTTGELFYLRMMIGSCKGPTSFEDIRTVANIQYPTYREACFAMGFLQDDREYVEAIKEAKGWGTTNYLRKLVVLILLTGAMTKPKEVWNQCWHWLADDIAYQYKVQINDDTLRNLTLIEIEQLLHINQISLIDYPTMPYPQDINLTSYLQNNLVLSELDYNHDATRSEFEHLFASMTDEQKTIYHRIIQAVNNNEGGMFFLYRFGGTGKTFIWRTLASSVRTENQIVIIVASSGIASLLLLGGRTAHSRFKIPVPIFEDSTCNIHHGTQLAELLNQTSLIIWDEAPMAHKFCFEALDQSLRDIITNKSNSNQIFGGKVIVFGGDFCQILSVIPRGTRSDIVNAAINSSYLWDLCEILTLTKNMRLHSNLESVDEQETATFAKWILDIGDEIIDDENDGYATIQVPAHLLITQYDDPISAIVKSTFPDLDQHHNNPEFFKSKAILASTNETVKQINHYVLSFILGNYLITYLIDTYSVKNIITEIVILQIIGDHMEYLSSDSVDKLETSEDSYFQSITTEFLNSLNTSGLPTHSIKLKIGSPIMLLRNLNQNQGLCNGKNIGLAVYIPRMLTSPSQSPWPFKLLRRQFPIMLSYAMTINKSQGQSLSMVGLYLSKPVFTHGQLYVALSRVNSAKGLKIPIHDDEQKSMNSTTNVVFKEVFRNIKS</sequence>
<dbReference type="GO" id="GO:0000723">
    <property type="term" value="P:telomere maintenance"/>
    <property type="evidence" value="ECO:0007669"/>
    <property type="project" value="InterPro"/>
</dbReference>
<dbReference type="EnsemblPlants" id="KRH12581">
    <property type="protein sequence ID" value="KRH12581"/>
    <property type="gene ID" value="GLYMA_15G180500"/>
</dbReference>
<keyword evidence="1" id="KW-0067">ATP-binding</keyword>
<dbReference type="SUPFAM" id="SSF52540">
    <property type="entry name" value="P-loop containing nucleoside triphosphate hydrolases"/>
    <property type="match status" value="2"/>
</dbReference>
<keyword evidence="1" id="KW-0233">DNA recombination</keyword>
<dbReference type="CDD" id="cd18809">
    <property type="entry name" value="SF1_C_RecD"/>
    <property type="match status" value="1"/>
</dbReference>
<dbReference type="EMBL" id="CM000848">
    <property type="protein sequence ID" value="KRH12581.1"/>
    <property type="molecule type" value="Genomic_DNA"/>
</dbReference>
<evidence type="ECO:0000259" key="3">
    <source>
        <dbReference type="Pfam" id="PF14214"/>
    </source>
</evidence>
<dbReference type="GO" id="GO:0016787">
    <property type="term" value="F:hydrolase activity"/>
    <property type="evidence" value="ECO:0007669"/>
    <property type="project" value="UniProtKB-KW"/>
</dbReference>
<evidence type="ECO:0000259" key="2">
    <source>
        <dbReference type="Pfam" id="PF05970"/>
    </source>
</evidence>
<keyword evidence="1" id="KW-0547">Nucleotide-binding</keyword>
<dbReference type="InterPro" id="IPR025476">
    <property type="entry name" value="Helitron_helicase-like"/>
</dbReference>
<dbReference type="PANTHER" id="PTHR10492:SF78">
    <property type="entry name" value="ATP-DEPENDENT DNA HELICASE"/>
    <property type="match status" value="1"/>
</dbReference>
<keyword evidence="1" id="KW-0234">DNA repair</keyword>
<dbReference type="PANTHER" id="PTHR10492">
    <property type="match status" value="1"/>
</dbReference>
<evidence type="ECO:0000313" key="7">
    <source>
        <dbReference type="Proteomes" id="UP000008827"/>
    </source>
</evidence>
<gene>
    <name evidence="5" type="ORF">GLYMA_15G180500</name>
</gene>
<feature type="domain" description="DNA helicase Pif1-like 2B" evidence="4">
    <location>
        <begin position="1205"/>
        <end position="1244"/>
    </location>
</feature>
<keyword evidence="1" id="KW-0347">Helicase</keyword>
<keyword evidence="1" id="KW-0378">Hydrolase</keyword>
<dbReference type="AlphaFoldDB" id="A0A0R0GCE6"/>
<keyword evidence="7" id="KW-1185">Reference proteome</keyword>
<keyword evidence="1" id="KW-0227">DNA damage</keyword>
<dbReference type="EC" id="5.6.2.3" evidence="1"/>
<dbReference type="Gene3D" id="3.40.50.300">
    <property type="entry name" value="P-loop containing nucleotide triphosphate hydrolases"/>
    <property type="match status" value="1"/>
</dbReference>
<dbReference type="Pfam" id="PF05970">
    <property type="entry name" value="PIF1"/>
    <property type="match status" value="1"/>
</dbReference>
<dbReference type="PaxDb" id="3847-GLYMA15G19951.1"/>
<evidence type="ECO:0000259" key="4">
    <source>
        <dbReference type="Pfam" id="PF21530"/>
    </source>
</evidence>
<dbReference type="GO" id="GO:0005524">
    <property type="term" value="F:ATP binding"/>
    <property type="evidence" value="ECO:0007669"/>
    <property type="project" value="UniProtKB-KW"/>
</dbReference>
<dbReference type="Gramene" id="KRH12581">
    <property type="protein sequence ID" value="KRH12581"/>
    <property type="gene ID" value="GLYMA_15G180500"/>
</dbReference>
<dbReference type="GO" id="GO:0006310">
    <property type="term" value="P:DNA recombination"/>
    <property type="evidence" value="ECO:0007669"/>
    <property type="project" value="UniProtKB-KW"/>
</dbReference>
<evidence type="ECO:0000313" key="6">
    <source>
        <dbReference type="EnsemblPlants" id="KRH12581"/>
    </source>
</evidence>
<name>A0A0R0GCE6_SOYBN</name>
<dbReference type="InterPro" id="IPR010285">
    <property type="entry name" value="DNA_helicase_pif1-like_DEAD"/>
</dbReference>
<dbReference type="Proteomes" id="UP000008827">
    <property type="component" value="Chromosome 15"/>
</dbReference>
<proteinExistence type="inferred from homology"/>
<reference evidence="5" key="3">
    <citation type="submission" date="2018-07" db="EMBL/GenBank/DDBJ databases">
        <title>WGS assembly of Glycine max.</title>
        <authorList>
            <person name="Schmutz J."/>
            <person name="Cannon S."/>
            <person name="Schlueter J."/>
            <person name="Ma J."/>
            <person name="Mitros T."/>
            <person name="Nelson W."/>
            <person name="Hyten D."/>
            <person name="Song Q."/>
            <person name="Thelen J."/>
            <person name="Cheng J."/>
            <person name="Xu D."/>
            <person name="Hellsten U."/>
            <person name="May G."/>
            <person name="Yu Y."/>
            <person name="Sakurai T."/>
            <person name="Umezawa T."/>
            <person name="Bhattacharyya M."/>
            <person name="Sandhu D."/>
            <person name="Valliyodan B."/>
            <person name="Lindquist E."/>
            <person name="Peto M."/>
            <person name="Grant D."/>
            <person name="Shu S."/>
            <person name="Goodstein D."/>
            <person name="Barry K."/>
            <person name="Futrell-Griggs M."/>
            <person name="Abernathy B."/>
            <person name="Du J."/>
            <person name="Tian Z."/>
            <person name="Zhu L."/>
            <person name="Gill N."/>
            <person name="Joshi T."/>
            <person name="Libault M."/>
            <person name="Sethuraman A."/>
            <person name="Zhang X."/>
            <person name="Shinozaki K."/>
            <person name="Nguyen H."/>
            <person name="Wing R."/>
            <person name="Cregan P."/>
            <person name="Specht J."/>
            <person name="Grimwood J."/>
            <person name="Rokhsar D."/>
            <person name="Stacey G."/>
            <person name="Shoemaker R."/>
            <person name="Jackson S."/>
        </authorList>
    </citation>
    <scope>NUCLEOTIDE SEQUENCE</scope>
    <source>
        <tissue evidence="5">Callus</tissue>
    </source>
</reference>